<name>A0ACB7YHE2_9ERIC</name>
<gene>
    <name evidence="1" type="ORF">Vadar_029508</name>
</gene>
<dbReference type="Proteomes" id="UP000828048">
    <property type="component" value="Chromosome 8"/>
</dbReference>
<proteinExistence type="predicted"/>
<sequence>MASSPLRSKSKYHARSVSEPTRLHPLSPHIDENLRLNGLSNMFDHLLLLLPHTQQAFARQQHEPWVKEVLNKYLRLLDICAVAKDMSTQTKLDVQNLLSIFRRRRDTNEFFGYLTSRKKTKKEIQKSLKDLKRIKSKTSANAFDKNHGILEILRWLNDVEDTAIGVLEYVLSYMAGTKDGRQGGDCRNLVWLPPDLFYLIVELLIAQSWSKWETLVEDISGLIPSWRLWCSITHQWSICW</sequence>
<evidence type="ECO:0000313" key="2">
    <source>
        <dbReference type="Proteomes" id="UP000828048"/>
    </source>
</evidence>
<reference evidence="1 2" key="1">
    <citation type="journal article" date="2021" name="Hortic Res">
        <title>High-quality reference genome and annotation aids understanding of berry development for evergreen blueberry (Vaccinium darrowii).</title>
        <authorList>
            <person name="Yu J."/>
            <person name="Hulse-Kemp A.M."/>
            <person name="Babiker E."/>
            <person name="Staton M."/>
        </authorList>
    </citation>
    <scope>NUCLEOTIDE SEQUENCE [LARGE SCALE GENOMIC DNA]</scope>
    <source>
        <strain evidence="2">cv. NJ 8807/NJ 8810</strain>
        <tissue evidence="1">Young leaf</tissue>
    </source>
</reference>
<keyword evidence="2" id="KW-1185">Reference proteome</keyword>
<dbReference type="EMBL" id="CM037158">
    <property type="protein sequence ID" value="KAH7852812.1"/>
    <property type="molecule type" value="Genomic_DNA"/>
</dbReference>
<comment type="caution">
    <text evidence="1">The sequence shown here is derived from an EMBL/GenBank/DDBJ whole genome shotgun (WGS) entry which is preliminary data.</text>
</comment>
<organism evidence="1 2">
    <name type="scientific">Vaccinium darrowii</name>
    <dbReference type="NCBI Taxonomy" id="229202"/>
    <lineage>
        <taxon>Eukaryota</taxon>
        <taxon>Viridiplantae</taxon>
        <taxon>Streptophyta</taxon>
        <taxon>Embryophyta</taxon>
        <taxon>Tracheophyta</taxon>
        <taxon>Spermatophyta</taxon>
        <taxon>Magnoliopsida</taxon>
        <taxon>eudicotyledons</taxon>
        <taxon>Gunneridae</taxon>
        <taxon>Pentapetalae</taxon>
        <taxon>asterids</taxon>
        <taxon>Ericales</taxon>
        <taxon>Ericaceae</taxon>
        <taxon>Vaccinioideae</taxon>
        <taxon>Vaccinieae</taxon>
        <taxon>Vaccinium</taxon>
    </lineage>
</organism>
<accession>A0ACB7YHE2</accession>
<protein>
    <submittedName>
        <fullName evidence="1">Uncharacterized protein</fullName>
    </submittedName>
</protein>
<evidence type="ECO:0000313" key="1">
    <source>
        <dbReference type="EMBL" id="KAH7852812.1"/>
    </source>
</evidence>